<keyword evidence="7" id="KW-1185">Reference proteome</keyword>
<dbReference type="RefSeq" id="WP_081161644.1">
    <property type="nucleotide sequence ID" value="NZ_LWBP01000024.1"/>
</dbReference>
<dbReference type="PANTHER" id="PTHR43133:SF46">
    <property type="entry name" value="RNA POLYMERASE SIGMA-70 FACTOR ECF SUBFAMILY"/>
    <property type="match status" value="1"/>
</dbReference>
<dbReference type="Gene3D" id="1.10.1740.10">
    <property type="match status" value="1"/>
</dbReference>
<dbReference type="GO" id="GO:0006352">
    <property type="term" value="P:DNA-templated transcription initiation"/>
    <property type="evidence" value="ECO:0007669"/>
    <property type="project" value="InterPro"/>
</dbReference>
<dbReference type="Proteomes" id="UP000192276">
    <property type="component" value="Unassembled WGS sequence"/>
</dbReference>
<comment type="similarity">
    <text evidence="1">Belongs to the sigma-70 factor family. ECF subfamily.</text>
</comment>
<dbReference type="AlphaFoldDB" id="A0A1V9GAK5"/>
<accession>A0A1V9GAK5</accession>
<keyword evidence="2" id="KW-0805">Transcription regulation</keyword>
<dbReference type="GO" id="GO:0016987">
    <property type="term" value="F:sigma factor activity"/>
    <property type="evidence" value="ECO:0007669"/>
    <property type="project" value="UniProtKB-KW"/>
</dbReference>
<protein>
    <submittedName>
        <fullName evidence="6">RNA polymerase subunit sigma-24</fullName>
    </submittedName>
</protein>
<evidence type="ECO:0000313" key="6">
    <source>
        <dbReference type="EMBL" id="OQP67584.1"/>
    </source>
</evidence>
<evidence type="ECO:0000256" key="4">
    <source>
        <dbReference type="ARBA" id="ARBA00023163"/>
    </source>
</evidence>
<dbReference type="PANTHER" id="PTHR43133">
    <property type="entry name" value="RNA POLYMERASE ECF-TYPE SIGMA FACTO"/>
    <property type="match status" value="1"/>
</dbReference>
<dbReference type="Gene3D" id="1.10.10.10">
    <property type="entry name" value="Winged helix-like DNA-binding domain superfamily/Winged helix DNA-binding domain"/>
    <property type="match status" value="1"/>
</dbReference>
<dbReference type="OrthoDB" id="665849at2"/>
<dbReference type="STRING" id="550983.A4R26_12280"/>
<evidence type="ECO:0000256" key="3">
    <source>
        <dbReference type="ARBA" id="ARBA00023082"/>
    </source>
</evidence>
<keyword evidence="3" id="KW-0731">Sigma factor</keyword>
<evidence type="ECO:0000256" key="2">
    <source>
        <dbReference type="ARBA" id="ARBA00023015"/>
    </source>
</evidence>
<dbReference type="NCBIfam" id="TIGR02937">
    <property type="entry name" value="sigma70-ECF"/>
    <property type="match status" value="1"/>
</dbReference>
<reference evidence="7" key="1">
    <citation type="submission" date="2016-04" db="EMBL/GenBank/DDBJ databases">
        <authorList>
            <person name="Chen L."/>
            <person name="Zhuang W."/>
            <person name="Wang G."/>
        </authorList>
    </citation>
    <scope>NUCLEOTIDE SEQUENCE [LARGE SCALE GENOMIC DNA]</scope>
    <source>
        <strain evidence="7">208</strain>
    </source>
</reference>
<dbReference type="InterPro" id="IPR014284">
    <property type="entry name" value="RNA_pol_sigma-70_dom"/>
</dbReference>
<organism evidence="6 7">
    <name type="scientific">Niastella populi</name>
    <dbReference type="NCBI Taxonomy" id="550983"/>
    <lineage>
        <taxon>Bacteria</taxon>
        <taxon>Pseudomonadati</taxon>
        <taxon>Bacteroidota</taxon>
        <taxon>Chitinophagia</taxon>
        <taxon>Chitinophagales</taxon>
        <taxon>Chitinophagaceae</taxon>
        <taxon>Niastella</taxon>
    </lineage>
</organism>
<dbReference type="GO" id="GO:0003677">
    <property type="term" value="F:DNA binding"/>
    <property type="evidence" value="ECO:0007669"/>
    <property type="project" value="InterPro"/>
</dbReference>
<sequence>MDYQQLSDAQLLESIRGNDTTAFKVLYDKYWEELYIKACKRVDKDEAKDMVQEVMTTLWRRRNDVIVHDDGQIARYLHTAIKYRVISHYAYSANEVPNSDLFDALNSQEFANALETKELSELLEQEISRLPPRMQQIFRMSREDDFSITDIARQLSLSEQTIKNQLTEALKRIRESIKQNDYGDWVFVFILLHYASH</sequence>
<evidence type="ECO:0000256" key="1">
    <source>
        <dbReference type="ARBA" id="ARBA00010641"/>
    </source>
</evidence>
<dbReference type="InterPro" id="IPR036388">
    <property type="entry name" value="WH-like_DNA-bd_sf"/>
</dbReference>
<proteinExistence type="inferred from homology"/>
<dbReference type="InterPro" id="IPR013249">
    <property type="entry name" value="RNA_pol_sigma70_r4_t2"/>
</dbReference>
<comment type="caution">
    <text evidence="6">The sequence shown here is derived from an EMBL/GenBank/DDBJ whole genome shotgun (WGS) entry which is preliminary data.</text>
</comment>
<name>A0A1V9GAK5_9BACT</name>
<dbReference type="InterPro" id="IPR013324">
    <property type="entry name" value="RNA_pol_sigma_r3/r4-like"/>
</dbReference>
<dbReference type="EMBL" id="LWBP01000024">
    <property type="protein sequence ID" value="OQP67584.1"/>
    <property type="molecule type" value="Genomic_DNA"/>
</dbReference>
<keyword evidence="4" id="KW-0804">Transcription</keyword>
<dbReference type="InterPro" id="IPR039425">
    <property type="entry name" value="RNA_pol_sigma-70-like"/>
</dbReference>
<evidence type="ECO:0000259" key="5">
    <source>
        <dbReference type="Pfam" id="PF08281"/>
    </source>
</evidence>
<dbReference type="Pfam" id="PF08281">
    <property type="entry name" value="Sigma70_r4_2"/>
    <property type="match status" value="1"/>
</dbReference>
<dbReference type="SUPFAM" id="SSF88946">
    <property type="entry name" value="Sigma2 domain of RNA polymerase sigma factors"/>
    <property type="match status" value="1"/>
</dbReference>
<evidence type="ECO:0000313" key="7">
    <source>
        <dbReference type="Proteomes" id="UP000192276"/>
    </source>
</evidence>
<dbReference type="SUPFAM" id="SSF88659">
    <property type="entry name" value="Sigma3 and sigma4 domains of RNA polymerase sigma factors"/>
    <property type="match status" value="1"/>
</dbReference>
<gene>
    <name evidence="6" type="ORF">A4R26_12280</name>
</gene>
<feature type="domain" description="RNA polymerase sigma factor 70 region 4 type 2" evidence="5">
    <location>
        <begin position="121"/>
        <end position="173"/>
    </location>
</feature>
<dbReference type="InterPro" id="IPR013325">
    <property type="entry name" value="RNA_pol_sigma_r2"/>
</dbReference>